<accession>A0A9D3YVZ4</accession>
<dbReference type="AlphaFoldDB" id="A0A9D3YVZ4"/>
<dbReference type="Proteomes" id="UP000828390">
    <property type="component" value="Unassembled WGS sequence"/>
</dbReference>
<evidence type="ECO:0000313" key="2">
    <source>
        <dbReference type="Proteomes" id="UP000828390"/>
    </source>
</evidence>
<comment type="caution">
    <text evidence="1">The sequence shown here is derived from an EMBL/GenBank/DDBJ whole genome shotgun (WGS) entry which is preliminary data.</text>
</comment>
<dbReference type="EMBL" id="JAIWYP010000015">
    <property type="protein sequence ID" value="KAH3705536.1"/>
    <property type="molecule type" value="Genomic_DNA"/>
</dbReference>
<keyword evidence="2" id="KW-1185">Reference proteome</keyword>
<gene>
    <name evidence="1" type="ORF">DPMN_080613</name>
</gene>
<proteinExistence type="predicted"/>
<organism evidence="1 2">
    <name type="scientific">Dreissena polymorpha</name>
    <name type="common">Zebra mussel</name>
    <name type="synonym">Mytilus polymorpha</name>
    <dbReference type="NCBI Taxonomy" id="45954"/>
    <lineage>
        <taxon>Eukaryota</taxon>
        <taxon>Metazoa</taxon>
        <taxon>Spiralia</taxon>
        <taxon>Lophotrochozoa</taxon>
        <taxon>Mollusca</taxon>
        <taxon>Bivalvia</taxon>
        <taxon>Autobranchia</taxon>
        <taxon>Heteroconchia</taxon>
        <taxon>Euheterodonta</taxon>
        <taxon>Imparidentia</taxon>
        <taxon>Neoheterodontei</taxon>
        <taxon>Myida</taxon>
        <taxon>Dreissenoidea</taxon>
        <taxon>Dreissenidae</taxon>
        <taxon>Dreissena</taxon>
    </lineage>
</organism>
<name>A0A9D3YVZ4_DREPO</name>
<evidence type="ECO:0000313" key="1">
    <source>
        <dbReference type="EMBL" id="KAH3705536.1"/>
    </source>
</evidence>
<protein>
    <submittedName>
        <fullName evidence="1">Uncharacterized protein</fullName>
    </submittedName>
</protein>
<sequence>MCSQTHQSVQSSLSGKSETESAPIHISLYSRHSQVNQSLEVFPDPSVCTVVTLR</sequence>
<reference evidence="1" key="2">
    <citation type="submission" date="2020-11" db="EMBL/GenBank/DDBJ databases">
        <authorList>
            <person name="McCartney M.A."/>
            <person name="Auch B."/>
            <person name="Kono T."/>
            <person name="Mallez S."/>
            <person name="Becker A."/>
            <person name="Gohl D.M."/>
            <person name="Silverstein K.A.T."/>
            <person name="Koren S."/>
            <person name="Bechman K.B."/>
            <person name="Herman A."/>
            <person name="Abrahante J.E."/>
            <person name="Garbe J."/>
        </authorList>
    </citation>
    <scope>NUCLEOTIDE SEQUENCE</scope>
    <source>
        <strain evidence="1">Duluth1</strain>
        <tissue evidence="1">Whole animal</tissue>
    </source>
</reference>
<reference evidence="1" key="1">
    <citation type="journal article" date="2019" name="bioRxiv">
        <title>The Genome of the Zebra Mussel, Dreissena polymorpha: A Resource for Invasive Species Research.</title>
        <authorList>
            <person name="McCartney M.A."/>
            <person name="Auch B."/>
            <person name="Kono T."/>
            <person name="Mallez S."/>
            <person name="Zhang Y."/>
            <person name="Obille A."/>
            <person name="Becker A."/>
            <person name="Abrahante J.E."/>
            <person name="Garbe J."/>
            <person name="Badalamenti J.P."/>
            <person name="Herman A."/>
            <person name="Mangelson H."/>
            <person name="Liachko I."/>
            <person name="Sullivan S."/>
            <person name="Sone E.D."/>
            <person name="Koren S."/>
            <person name="Silverstein K.A.T."/>
            <person name="Beckman K.B."/>
            <person name="Gohl D.M."/>
        </authorList>
    </citation>
    <scope>NUCLEOTIDE SEQUENCE</scope>
    <source>
        <strain evidence="1">Duluth1</strain>
        <tissue evidence="1">Whole animal</tissue>
    </source>
</reference>